<evidence type="ECO:0000313" key="8">
    <source>
        <dbReference type="Proteomes" id="UP000281553"/>
    </source>
</evidence>
<comment type="subcellular location">
    <subcellularLocation>
        <location evidence="1">Membrane</location>
        <topology evidence="1">Multi-pass membrane protein</topology>
    </subcellularLocation>
</comment>
<proteinExistence type="predicted"/>
<evidence type="ECO:0000256" key="5">
    <source>
        <dbReference type="SAM" id="Phobius"/>
    </source>
</evidence>
<dbReference type="Pfam" id="PF00664">
    <property type="entry name" value="ABC_membrane"/>
    <property type="match status" value="1"/>
</dbReference>
<dbReference type="AlphaFoldDB" id="A0A3P7L8I3"/>
<dbReference type="PANTHER" id="PTHR43394:SF27">
    <property type="entry name" value="ATP-DEPENDENT TRANSLOCASE ABCB1-LIKE"/>
    <property type="match status" value="1"/>
</dbReference>
<feature type="transmembrane region" description="Helical" evidence="5">
    <location>
        <begin position="98"/>
        <end position="121"/>
    </location>
</feature>
<name>A0A3P7L8I3_DIBLA</name>
<evidence type="ECO:0000256" key="1">
    <source>
        <dbReference type="ARBA" id="ARBA00004141"/>
    </source>
</evidence>
<organism evidence="7 8">
    <name type="scientific">Dibothriocephalus latus</name>
    <name type="common">Fish tapeworm</name>
    <name type="synonym">Diphyllobothrium latum</name>
    <dbReference type="NCBI Taxonomy" id="60516"/>
    <lineage>
        <taxon>Eukaryota</taxon>
        <taxon>Metazoa</taxon>
        <taxon>Spiralia</taxon>
        <taxon>Lophotrochozoa</taxon>
        <taxon>Platyhelminthes</taxon>
        <taxon>Cestoda</taxon>
        <taxon>Eucestoda</taxon>
        <taxon>Diphyllobothriidea</taxon>
        <taxon>Diphyllobothriidae</taxon>
        <taxon>Dibothriocephalus</taxon>
    </lineage>
</organism>
<accession>A0A3P7L8I3</accession>
<protein>
    <recommendedName>
        <fullName evidence="6">ABC transmembrane type-1 domain-containing protein</fullName>
    </recommendedName>
</protein>
<feature type="transmembrane region" description="Helical" evidence="5">
    <location>
        <begin position="50"/>
        <end position="78"/>
    </location>
</feature>
<dbReference type="EMBL" id="UYRU01054961">
    <property type="protein sequence ID" value="VDN12874.1"/>
    <property type="molecule type" value="Genomic_DNA"/>
</dbReference>
<dbReference type="PROSITE" id="PS50929">
    <property type="entry name" value="ABC_TM1F"/>
    <property type="match status" value="1"/>
</dbReference>
<dbReference type="InterPro" id="IPR036640">
    <property type="entry name" value="ABC1_TM_sf"/>
</dbReference>
<dbReference type="GO" id="GO:0015421">
    <property type="term" value="F:ABC-type oligopeptide transporter activity"/>
    <property type="evidence" value="ECO:0007669"/>
    <property type="project" value="TreeGrafter"/>
</dbReference>
<dbReference type="GO" id="GO:0090374">
    <property type="term" value="P:oligopeptide export from mitochondrion"/>
    <property type="evidence" value="ECO:0007669"/>
    <property type="project" value="TreeGrafter"/>
</dbReference>
<dbReference type="InterPro" id="IPR011527">
    <property type="entry name" value="ABC1_TM_dom"/>
</dbReference>
<dbReference type="PANTHER" id="PTHR43394">
    <property type="entry name" value="ATP-DEPENDENT PERMEASE MDL1, MITOCHONDRIAL"/>
    <property type="match status" value="1"/>
</dbReference>
<feature type="domain" description="ABC transmembrane type-1" evidence="6">
    <location>
        <begin position="54"/>
        <end position="283"/>
    </location>
</feature>
<dbReference type="GO" id="GO:0005743">
    <property type="term" value="C:mitochondrial inner membrane"/>
    <property type="evidence" value="ECO:0007669"/>
    <property type="project" value="TreeGrafter"/>
</dbReference>
<dbReference type="OrthoDB" id="6500128at2759"/>
<gene>
    <name evidence="7" type="ORF">DILT_LOCUS8705</name>
</gene>
<evidence type="ECO:0000256" key="2">
    <source>
        <dbReference type="ARBA" id="ARBA00022692"/>
    </source>
</evidence>
<evidence type="ECO:0000313" key="7">
    <source>
        <dbReference type="EMBL" id="VDN12874.1"/>
    </source>
</evidence>
<evidence type="ECO:0000259" key="6">
    <source>
        <dbReference type="PROSITE" id="PS50929"/>
    </source>
</evidence>
<keyword evidence="8" id="KW-1185">Reference proteome</keyword>
<dbReference type="Gene3D" id="1.20.1560.10">
    <property type="entry name" value="ABC transporter type 1, transmembrane domain"/>
    <property type="match status" value="1"/>
</dbReference>
<dbReference type="Proteomes" id="UP000281553">
    <property type="component" value="Unassembled WGS sequence"/>
</dbReference>
<sequence>MPSLEMQYDEWVPETGDAYTEKGSITVGYEDAPKKLHYFQLFRYAKKWELACVIIGLLASAANGFLMPLSMLFFANIVDDLIVSKPDLLNAILPQVKIYAIIGGASLILGFIQAYLLLLVAERQSKRLRLLYFKSVLRQDVEWHEKNAVGTVITRLSDSIDQIEEGTGSHLTNFLRDMFQFLIGLIIAFTKGWKLTLVSVALMPIISLVFAALGLSIQLFVGIEQKAYSRASSVAAEVLSAVRTVLAFGGEGEATERYGRELSTAQRAGVKKSMAIGASEFVFVSFTKRLWRNSFLS</sequence>
<keyword evidence="4 5" id="KW-0472">Membrane</keyword>
<dbReference type="CDD" id="cd18577">
    <property type="entry name" value="ABC_6TM_Pgp_ABCB1_D1_like"/>
    <property type="match status" value="1"/>
</dbReference>
<evidence type="ECO:0000256" key="4">
    <source>
        <dbReference type="ARBA" id="ARBA00023136"/>
    </source>
</evidence>
<evidence type="ECO:0000256" key="3">
    <source>
        <dbReference type="ARBA" id="ARBA00022989"/>
    </source>
</evidence>
<keyword evidence="2 5" id="KW-0812">Transmembrane</keyword>
<feature type="transmembrane region" description="Helical" evidence="5">
    <location>
        <begin position="201"/>
        <end position="223"/>
    </location>
</feature>
<keyword evidence="3 5" id="KW-1133">Transmembrane helix</keyword>
<reference evidence="7 8" key="1">
    <citation type="submission" date="2018-11" db="EMBL/GenBank/DDBJ databases">
        <authorList>
            <consortium name="Pathogen Informatics"/>
        </authorList>
    </citation>
    <scope>NUCLEOTIDE SEQUENCE [LARGE SCALE GENOMIC DNA]</scope>
</reference>
<dbReference type="GO" id="GO:0005524">
    <property type="term" value="F:ATP binding"/>
    <property type="evidence" value="ECO:0007669"/>
    <property type="project" value="InterPro"/>
</dbReference>
<dbReference type="InterPro" id="IPR039421">
    <property type="entry name" value="Type_1_exporter"/>
</dbReference>
<dbReference type="SUPFAM" id="SSF90123">
    <property type="entry name" value="ABC transporter transmembrane region"/>
    <property type="match status" value="1"/>
</dbReference>